<feature type="site" description="Important for substrate specificity" evidence="3">
    <location>
        <position position="166"/>
    </location>
</feature>
<dbReference type="InterPro" id="IPR035994">
    <property type="entry name" value="Nucleoside_phosphorylase_sf"/>
</dbReference>
<dbReference type="PANTHER" id="PTHR42679">
    <property type="entry name" value="S-METHYL-5'-THIOADENOSINE PHOSPHORYLASE"/>
    <property type="match status" value="1"/>
</dbReference>
<dbReference type="PROSITE" id="PS01240">
    <property type="entry name" value="PNP_MTAP_2"/>
    <property type="match status" value="1"/>
</dbReference>
<evidence type="ECO:0000313" key="5">
    <source>
        <dbReference type="EMBL" id="GAA3978580.1"/>
    </source>
</evidence>
<keyword evidence="1 3" id="KW-0328">Glycosyltransferase</keyword>
<evidence type="ECO:0000256" key="1">
    <source>
        <dbReference type="ARBA" id="ARBA00022676"/>
    </source>
</evidence>
<dbReference type="InterPro" id="IPR000845">
    <property type="entry name" value="Nucleoside_phosphorylase_d"/>
</dbReference>
<dbReference type="EMBL" id="BAABBO010000022">
    <property type="protein sequence ID" value="GAA3978580.1"/>
    <property type="molecule type" value="Genomic_DNA"/>
</dbReference>
<gene>
    <name evidence="5" type="ORF">GCM10022278_39030</name>
</gene>
<dbReference type="PANTHER" id="PTHR42679:SF2">
    <property type="entry name" value="S-METHYL-5'-THIOADENOSINE PHOSPHORYLASE"/>
    <property type="match status" value="1"/>
</dbReference>
<comment type="caution">
    <text evidence="5">The sequence shown here is derived from an EMBL/GenBank/DDBJ whole genome shotgun (WGS) entry which is preliminary data.</text>
</comment>
<feature type="site" description="Important for substrate specificity" evidence="3">
    <location>
        <position position="225"/>
    </location>
</feature>
<comment type="pathway">
    <text evidence="3">Purine metabolism; purine nucleoside salvage.</text>
</comment>
<evidence type="ECO:0000313" key="6">
    <source>
        <dbReference type="Proteomes" id="UP001501337"/>
    </source>
</evidence>
<evidence type="ECO:0000256" key="2">
    <source>
        <dbReference type="ARBA" id="ARBA00022679"/>
    </source>
</evidence>
<dbReference type="InterPro" id="IPR010044">
    <property type="entry name" value="MTAP"/>
</dbReference>
<dbReference type="Gene3D" id="3.40.50.1580">
    <property type="entry name" value="Nucleoside phosphorylase domain"/>
    <property type="match status" value="1"/>
</dbReference>
<proteinExistence type="inferred from homology"/>
<comment type="similarity">
    <text evidence="3">Belongs to the PNP/MTAP phosphorylase family. MTAP subfamily.</text>
</comment>
<keyword evidence="2 3" id="KW-0808">Transferase</keyword>
<sequence length="253" mass="26910">MLAFIGGTGLTRLEGFEILNEKLVDTPYGQPSAAVLEVGHSEHPQRSAFFLARHGHPHGIAPHAVNYRANIWALKEMGATAVIGVNAVGSVDPSLHPTDLVLPDQLIDYTWGRASTFSTDSAVEHIDFSWPYTASLIEQIVSAAKSSGIQVRQGGVYAATQGPRLETAAEIRRLANDGCTLVGMTGMPEAALAREAGLEYASLCLVVNPAAGVKAEGAPDREITMADIEQAVLDGMSNVRQLIATLVGEQQQR</sequence>
<dbReference type="Proteomes" id="UP001501337">
    <property type="component" value="Unassembled WGS sequence"/>
</dbReference>
<name>A0ABP7Q920_9GAMM</name>
<dbReference type="HAMAP" id="MF_01963">
    <property type="entry name" value="MTAP"/>
    <property type="match status" value="1"/>
</dbReference>
<accession>A0ABP7Q920</accession>
<comment type="miscellaneous">
    <text evidence="3">Although this enzyme belongs to the family of MTA phosphorylases based on sequence homology, it has been shown that conserved amino acid substitutions in the substrate binding pocket convert the substrate specificity of this enzyme from 6-aminopurines to 6-oxopurines.</text>
</comment>
<feature type="domain" description="Nucleoside phosphorylase" evidence="4">
    <location>
        <begin position="3"/>
        <end position="232"/>
    </location>
</feature>
<dbReference type="InterPro" id="IPR018099">
    <property type="entry name" value="Purine_phosphorylase-2_CS"/>
</dbReference>
<comment type="catalytic activity">
    <reaction evidence="3">
        <text>S-methyl-5'-thioinosine + phosphate = 5-(methylsulfanyl)-alpha-D-ribose 1-phosphate + hypoxanthine</text>
        <dbReference type="Rhea" id="RHEA:30643"/>
        <dbReference type="ChEBI" id="CHEBI:17368"/>
        <dbReference type="ChEBI" id="CHEBI:43474"/>
        <dbReference type="ChEBI" id="CHEBI:48595"/>
        <dbReference type="ChEBI" id="CHEBI:58533"/>
        <dbReference type="EC" id="2.4.2.44"/>
    </reaction>
</comment>
<dbReference type="EC" id="2.4.2.44" evidence="3"/>
<dbReference type="CDD" id="cd09010">
    <property type="entry name" value="MTAP_SsMTAPII_like_MTIP"/>
    <property type="match status" value="1"/>
</dbReference>
<keyword evidence="3" id="KW-0660">Purine salvage</keyword>
<keyword evidence="6" id="KW-1185">Reference proteome</keyword>
<comment type="caution">
    <text evidence="3">Lacks conserved residue(s) required for the propagation of feature annotation.</text>
</comment>
<evidence type="ECO:0000259" key="4">
    <source>
        <dbReference type="Pfam" id="PF01048"/>
    </source>
</evidence>
<comment type="subunit">
    <text evidence="3">Homotrimer.</text>
</comment>
<dbReference type="NCBIfam" id="NF006599">
    <property type="entry name" value="PRK09136.1"/>
    <property type="match status" value="1"/>
</dbReference>
<feature type="binding site" evidence="3">
    <location>
        <position position="185"/>
    </location>
    <ligand>
        <name>phosphate</name>
        <dbReference type="ChEBI" id="CHEBI:43474"/>
    </ligand>
</feature>
<dbReference type="SUPFAM" id="SSF53167">
    <property type="entry name" value="Purine and uridine phosphorylases"/>
    <property type="match status" value="1"/>
</dbReference>
<evidence type="ECO:0000256" key="3">
    <source>
        <dbReference type="HAMAP-Rule" id="MF_01963"/>
    </source>
</evidence>
<feature type="binding site" evidence="3">
    <location>
        <position position="8"/>
    </location>
    <ligand>
        <name>phosphate</name>
        <dbReference type="ChEBI" id="CHEBI:43474"/>
    </ligand>
</feature>
<feature type="binding site" evidence="3">
    <location>
        <position position="184"/>
    </location>
    <ligand>
        <name>substrate</name>
    </ligand>
</feature>
<dbReference type="RefSeq" id="WP_344809578.1">
    <property type="nucleotide sequence ID" value="NZ_BAABBO010000022.1"/>
</dbReference>
<organism evidence="5 6">
    <name type="scientific">Allohahella marinimesophila</name>
    <dbReference type="NCBI Taxonomy" id="1054972"/>
    <lineage>
        <taxon>Bacteria</taxon>
        <taxon>Pseudomonadati</taxon>
        <taxon>Pseudomonadota</taxon>
        <taxon>Gammaproteobacteria</taxon>
        <taxon>Oceanospirillales</taxon>
        <taxon>Hahellaceae</taxon>
        <taxon>Allohahella</taxon>
    </lineage>
</organism>
<dbReference type="Pfam" id="PF01048">
    <property type="entry name" value="PNP_UDP_1"/>
    <property type="match status" value="1"/>
</dbReference>
<feature type="binding site" evidence="3">
    <location>
        <begin position="208"/>
        <end position="210"/>
    </location>
    <ligand>
        <name>substrate</name>
    </ligand>
</feature>
<comment type="function">
    <text evidence="3">Catalyzes the reversible phosphorylation of S-methyl-5'-thioinosine (MTI) to hypoxanthine and 5-methylthioribose-1-phosphate. Involved in the breakdown of S-methyl-5'-thioadenosine (MTA), a major by-product of polyamine biosynthesis. Catabolism of (MTA) occurs via deamination to MTI and phosphorolysis to hypoxanthine.</text>
</comment>
<reference evidence="6" key="1">
    <citation type="journal article" date="2019" name="Int. J. Syst. Evol. Microbiol.">
        <title>The Global Catalogue of Microorganisms (GCM) 10K type strain sequencing project: providing services to taxonomists for standard genome sequencing and annotation.</title>
        <authorList>
            <consortium name="The Broad Institute Genomics Platform"/>
            <consortium name="The Broad Institute Genome Sequencing Center for Infectious Disease"/>
            <person name="Wu L."/>
            <person name="Ma J."/>
        </authorList>
    </citation>
    <scope>NUCLEOTIDE SEQUENCE [LARGE SCALE GENOMIC DNA]</scope>
    <source>
        <strain evidence="6">JCM 17555</strain>
    </source>
</reference>
<protein>
    <recommendedName>
        <fullName evidence="3">Probable S-methyl-5'-thioinosine phosphorylase</fullName>
        <ecNumber evidence="3">2.4.2.44</ecNumber>
    </recommendedName>
    <alternativeName>
        <fullName evidence="3">5'-methylthioinosine phosphorylase</fullName>
        <shortName evidence="3">MTI phosphorylase</shortName>
        <shortName evidence="3">MTIP</shortName>
    </alternativeName>
</protein>
<feature type="binding site" evidence="3">
    <location>
        <begin position="53"/>
        <end position="54"/>
    </location>
    <ligand>
        <name>phosphate</name>
        <dbReference type="ChEBI" id="CHEBI:43474"/>
    </ligand>
</feature>